<sequence>MEHATTASSSTRSKASNSGSISVQVSREWDSGMEEFIPGIMDNQMHPQVLTILEHFVELYIEHKDMLRRLFKGSQEDMWEMIKKLKEEIFQIKSKKRNERFLSRSLSVGSPRRSSGDDDGTKLDRFKIKTLDVKQGGAGVQVHQGGASK</sequence>
<dbReference type="Gramene" id="Kaladp0011s0615.1.v1.1">
    <property type="protein sequence ID" value="Kaladp0011s0615.1.v1.1.CDS.1"/>
    <property type="gene ID" value="Kaladp0011s0615.v1.1"/>
</dbReference>
<dbReference type="Proteomes" id="UP000594263">
    <property type="component" value="Unplaced"/>
</dbReference>
<feature type="compositionally biased region" description="Low complexity" evidence="1">
    <location>
        <begin position="1"/>
        <end position="20"/>
    </location>
</feature>
<feature type="region of interest" description="Disordered" evidence="1">
    <location>
        <begin position="1"/>
        <end position="26"/>
    </location>
</feature>
<proteinExistence type="predicted"/>
<keyword evidence="3" id="KW-1185">Reference proteome</keyword>
<name>A0A7N0RH42_KALFE</name>
<evidence type="ECO:0000313" key="3">
    <source>
        <dbReference type="Proteomes" id="UP000594263"/>
    </source>
</evidence>
<dbReference type="EnsemblPlants" id="Kaladp0011s0615.1.v1.1">
    <property type="protein sequence ID" value="Kaladp0011s0615.1.v1.1.CDS.1"/>
    <property type="gene ID" value="Kaladp0011s0615.v1.1"/>
</dbReference>
<reference evidence="2" key="1">
    <citation type="submission" date="2021-01" db="UniProtKB">
        <authorList>
            <consortium name="EnsemblPlants"/>
        </authorList>
    </citation>
    <scope>IDENTIFICATION</scope>
</reference>
<dbReference type="PANTHER" id="PTHR37725:SF1">
    <property type="match status" value="1"/>
</dbReference>
<dbReference type="PANTHER" id="PTHR37725">
    <property type="match status" value="1"/>
</dbReference>
<dbReference type="AlphaFoldDB" id="A0A7N0RH42"/>
<evidence type="ECO:0000313" key="2">
    <source>
        <dbReference type="EnsemblPlants" id="Kaladp0011s0615.1.v1.1.CDS.1"/>
    </source>
</evidence>
<organism evidence="2 3">
    <name type="scientific">Kalanchoe fedtschenkoi</name>
    <name type="common">Lavender scallops</name>
    <name type="synonym">South American air plant</name>
    <dbReference type="NCBI Taxonomy" id="63787"/>
    <lineage>
        <taxon>Eukaryota</taxon>
        <taxon>Viridiplantae</taxon>
        <taxon>Streptophyta</taxon>
        <taxon>Embryophyta</taxon>
        <taxon>Tracheophyta</taxon>
        <taxon>Spermatophyta</taxon>
        <taxon>Magnoliopsida</taxon>
        <taxon>eudicotyledons</taxon>
        <taxon>Gunneridae</taxon>
        <taxon>Pentapetalae</taxon>
        <taxon>Saxifragales</taxon>
        <taxon>Crassulaceae</taxon>
        <taxon>Kalanchoe</taxon>
    </lineage>
</organism>
<feature type="region of interest" description="Disordered" evidence="1">
    <location>
        <begin position="103"/>
        <end position="122"/>
    </location>
</feature>
<evidence type="ECO:0000256" key="1">
    <source>
        <dbReference type="SAM" id="MobiDB-lite"/>
    </source>
</evidence>
<accession>A0A7N0RH42</accession>
<protein>
    <submittedName>
        <fullName evidence="2">Uncharacterized protein</fullName>
    </submittedName>
</protein>